<dbReference type="EMBL" id="JABSTQ010001207">
    <property type="protein sequence ID" value="KAG0444926.1"/>
    <property type="molecule type" value="Genomic_DNA"/>
</dbReference>
<dbReference type="Proteomes" id="UP000805193">
    <property type="component" value="Unassembled WGS sequence"/>
</dbReference>
<reference evidence="1 2" key="1">
    <citation type="journal article" date="2020" name="Cell">
        <title>Large-Scale Comparative Analyses of Tick Genomes Elucidate Their Genetic Diversity and Vector Capacities.</title>
        <authorList>
            <consortium name="Tick Genome and Microbiome Consortium (TIGMIC)"/>
            <person name="Jia N."/>
            <person name="Wang J."/>
            <person name="Shi W."/>
            <person name="Du L."/>
            <person name="Sun Y."/>
            <person name="Zhan W."/>
            <person name="Jiang J.F."/>
            <person name="Wang Q."/>
            <person name="Zhang B."/>
            <person name="Ji P."/>
            <person name="Bell-Sakyi L."/>
            <person name="Cui X.M."/>
            <person name="Yuan T.T."/>
            <person name="Jiang B.G."/>
            <person name="Yang W.F."/>
            <person name="Lam T.T."/>
            <person name="Chang Q.C."/>
            <person name="Ding S.J."/>
            <person name="Wang X.J."/>
            <person name="Zhu J.G."/>
            <person name="Ruan X.D."/>
            <person name="Zhao L."/>
            <person name="Wei J.T."/>
            <person name="Ye R.Z."/>
            <person name="Que T.C."/>
            <person name="Du C.H."/>
            <person name="Zhou Y.H."/>
            <person name="Cheng J.X."/>
            <person name="Dai P.F."/>
            <person name="Guo W.B."/>
            <person name="Han X.H."/>
            <person name="Huang E.J."/>
            <person name="Li L.F."/>
            <person name="Wei W."/>
            <person name="Gao Y.C."/>
            <person name="Liu J.Z."/>
            <person name="Shao H.Z."/>
            <person name="Wang X."/>
            <person name="Wang C.C."/>
            <person name="Yang T.C."/>
            <person name="Huo Q.B."/>
            <person name="Li W."/>
            <person name="Chen H.Y."/>
            <person name="Chen S.E."/>
            <person name="Zhou L.G."/>
            <person name="Ni X.B."/>
            <person name="Tian J.H."/>
            <person name="Sheng Y."/>
            <person name="Liu T."/>
            <person name="Pan Y.S."/>
            <person name="Xia L.Y."/>
            <person name="Li J."/>
            <person name="Zhao F."/>
            <person name="Cao W.C."/>
        </authorList>
    </citation>
    <scope>NUCLEOTIDE SEQUENCE [LARGE SCALE GENOMIC DNA]</scope>
    <source>
        <strain evidence="1">Iper-2018</strain>
    </source>
</reference>
<organism evidence="1 2">
    <name type="scientific">Ixodes persulcatus</name>
    <name type="common">Taiga tick</name>
    <dbReference type="NCBI Taxonomy" id="34615"/>
    <lineage>
        <taxon>Eukaryota</taxon>
        <taxon>Metazoa</taxon>
        <taxon>Ecdysozoa</taxon>
        <taxon>Arthropoda</taxon>
        <taxon>Chelicerata</taxon>
        <taxon>Arachnida</taxon>
        <taxon>Acari</taxon>
        <taxon>Parasitiformes</taxon>
        <taxon>Ixodida</taxon>
        <taxon>Ixodoidea</taxon>
        <taxon>Ixodidae</taxon>
        <taxon>Ixodinae</taxon>
        <taxon>Ixodes</taxon>
    </lineage>
</organism>
<proteinExistence type="predicted"/>
<protein>
    <submittedName>
        <fullName evidence="1">Uncharacterized protein</fullName>
    </submittedName>
</protein>
<accession>A0AC60QZ19</accession>
<evidence type="ECO:0000313" key="1">
    <source>
        <dbReference type="EMBL" id="KAG0444926.1"/>
    </source>
</evidence>
<sequence>MIVAGDFNAKNTMWGYRYNNIRGKNIAEQAKTATLRLLNNPHIPTRIGQTSRQSDTSPDLTWASRNVRARWTVLPDSMGSDHLPIQIELTAERHSDTRRQSKFIKWDKFRKAFSDLENDSELGLRITEALRSATEIYQVKSDDPDPDLHLLNLWASRLQAQQHYRKNKKDWRFRIKFNAATAKAKRYTNQLKRSRWRKHCDGFNTKGGATKMWRTFRAFTGKKKAKCTAQNLALKLGISERKLAEIASDYFFPQPQNPKDVPADRPEYHDNMDMDAPFNMGELLEALHAAKNSTPGPDHITVAALRNLPEVGKEQLLRYINEVWETGRIPAG</sequence>
<keyword evidence="2" id="KW-1185">Reference proteome</keyword>
<gene>
    <name evidence="1" type="ORF">HPB47_013217</name>
</gene>
<name>A0AC60QZ19_IXOPE</name>
<comment type="caution">
    <text evidence="1">The sequence shown here is derived from an EMBL/GenBank/DDBJ whole genome shotgun (WGS) entry which is preliminary data.</text>
</comment>
<evidence type="ECO:0000313" key="2">
    <source>
        <dbReference type="Proteomes" id="UP000805193"/>
    </source>
</evidence>